<accession>A0A812UUZ7</accession>
<comment type="caution">
    <text evidence="1">The sequence shown here is derived from an EMBL/GenBank/DDBJ whole genome shotgun (WGS) entry which is preliminary data.</text>
</comment>
<keyword evidence="2" id="KW-1185">Reference proteome</keyword>
<protein>
    <submittedName>
        <fullName evidence="1">Spsb1 protein</fullName>
    </submittedName>
</protein>
<reference evidence="1" key="1">
    <citation type="submission" date="2021-02" db="EMBL/GenBank/DDBJ databases">
        <authorList>
            <person name="Dougan E. K."/>
            <person name="Rhodes N."/>
            <person name="Thang M."/>
            <person name="Chan C."/>
        </authorList>
    </citation>
    <scope>NUCLEOTIDE SEQUENCE</scope>
</reference>
<dbReference type="SUPFAM" id="SSF49899">
    <property type="entry name" value="Concanavalin A-like lectins/glucanases"/>
    <property type="match status" value="1"/>
</dbReference>
<dbReference type="InterPro" id="IPR013320">
    <property type="entry name" value="ConA-like_dom_sf"/>
</dbReference>
<sequence>MAEASMPNNVADLCTMAGDVLMRLELRPDEVAAVAMKEALASLPGRQGQMPLRFLYGSMLLSETMLVKDIGFPLTGVAEVSIAVDSRGAFQWKYCQDGDGHIAPNGDLYRRGIIPNKTHGIRSAACLPRGVKVYLGFKPVGTHACFGVGTGSVELSANGYCTLYGQDHNSWAIASTDNKLEALHAGKAFEFFRAGAKTIPVSGDDLTLPPINRIQVSFLLDLDGSFSVWLPGSSEEDFLVVPFQVPKDVEVYVVASTDWGNGEITISQTPPGAQALEEEDLW</sequence>
<name>A0A812UUZ7_SYMPI</name>
<dbReference type="Proteomes" id="UP000649617">
    <property type="component" value="Unassembled WGS sequence"/>
</dbReference>
<gene>
    <name evidence="1" type="primary">Spsb1</name>
    <name evidence="1" type="ORF">SPIL2461_LOCUS15938</name>
</gene>
<proteinExistence type="predicted"/>
<organism evidence="1 2">
    <name type="scientific">Symbiodinium pilosum</name>
    <name type="common">Dinoflagellate</name>
    <dbReference type="NCBI Taxonomy" id="2952"/>
    <lineage>
        <taxon>Eukaryota</taxon>
        <taxon>Sar</taxon>
        <taxon>Alveolata</taxon>
        <taxon>Dinophyceae</taxon>
        <taxon>Suessiales</taxon>
        <taxon>Symbiodiniaceae</taxon>
        <taxon>Symbiodinium</taxon>
    </lineage>
</organism>
<dbReference type="AlphaFoldDB" id="A0A812UUZ7"/>
<dbReference type="EMBL" id="CAJNIZ010040191">
    <property type="protein sequence ID" value="CAE7600371.1"/>
    <property type="molecule type" value="Genomic_DNA"/>
</dbReference>
<evidence type="ECO:0000313" key="2">
    <source>
        <dbReference type="Proteomes" id="UP000649617"/>
    </source>
</evidence>
<dbReference type="OrthoDB" id="415875at2759"/>
<evidence type="ECO:0000313" key="1">
    <source>
        <dbReference type="EMBL" id="CAE7600371.1"/>
    </source>
</evidence>